<dbReference type="OMA" id="AYWWDYG"/>
<evidence type="ECO:0000313" key="3">
    <source>
        <dbReference type="Proteomes" id="UP000011087"/>
    </source>
</evidence>
<dbReference type="OrthoDB" id="185024at2759"/>
<dbReference type="AlphaFoldDB" id="L1IFW5"/>
<dbReference type="HOGENOM" id="CLU_520233_0_0_1"/>
<name>L1IFW5_GUITC</name>
<dbReference type="Proteomes" id="UP000011087">
    <property type="component" value="Unassembled WGS sequence"/>
</dbReference>
<dbReference type="RefSeq" id="XP_005821759.1">
    <property type="nucleotide sequence ID" value="XM_005821702.1"/>
</dbReference>
<reference evidence="2" key="3">
    <citation type="submission" date="2015-06" db="UniProtKB">
        <authorList>
            <consortium name="EnsemblProtists"/>
        </authorList>
    </citation>
    <scope>IDENTIFICATION</scope>
</reference>
<sequence length="521" mass="56848">MVFDVVIICAATATQEELWQTRLSSSSSSAFLPPSSLFPPPSSAPAPSSSSLFVAVHEDWASSGAGNGLGSLYAYSKARDKAKTLFGVDLDDKLKSGWAAAIFHTAGKGTRLAPLPGSENNNKPGVKLPSLLPGEDGFKELTILEAVIRQTNAYAPVRKGRCSVFWGDQVFVPSAGILPSGSHHADILASLGPMPSEEEWTQKGLDKYGLIAVNANDDAAQVEKVSYKTANELLAKFGEIKQVGPSLGSFSVSASLLFELMKEFEQELKGKQAKFDSDPHFWMPLTLEEDTYVSVMMEKGETDATARGHYKRMKSFKERFMQQNNCSAILGCINVGNNCYWWDYGQLKLFQKNSLLVTKDSEEAKALREFLQIHNRLQESSGAESYADASSVILASDIKSGKIESSVCSRVTAVDVKVSDSILVNVVAKKIVGKNCILYNVVDDSEEGIVMEDGEVRADVFIPGKEKIVLRSRLDVDGGKAWKVKLDQNTMSFESVYEANCDVDVVEAQREMAQARAKVVF</sequence>
<evidence type="ECO:0000313" key="2">
    <source>
        <dbReference type="EnsemblProtists" id="EKX34779"/>
    </source>
</evidence>
<proteinExistence type="predicted"/>
<dbReference type="EnsemblProtists" id="EKX34779">
    <property type="protein sequence ID" value="EKX34779"/>
    <property type="gene ID" value="GUITHDRAFT_119090"/>
</dbReference>
<dbReference type="GeneID" id="17291490"/>
<reference evidence="1 3" key="1">
    <citation type="journal article" date="2012" name="Nature">
        <title>Algal genomes reveal evolutionary mosaicism and the fate of nucleomorphs.</title>
        <authorList>
            <consortium name="DOE Joint Genome Institute"/>
            <person name="Curtis B.A."/>
            <person name="Tanifuji G."/>
            <person name="Burki F."/>
            <person name="Gruber A."/>
            <person name="Irimia M."/>
            <person name="Maruyama S."/>
            <person name="Arias M.C."/>
            <person name="Ball S.G."/>
            <person name="Gile G.H."/>
            <person name="Hirakawa Y."/>
            <person name="Hopkins J.F."/>
            <person name="Kuo A."/>
            <person name="Rensing S.A."/>
            <person name="Schmutz J."/>
            <person name="Symeonidi A."/>
            <person name="Elias M."/>
            <person name="Eveleigh R.J."/>
            <person name="Herman E.K."/>
            <person name="Klute M.J."/>
            <person name="Nakayama T."/>
            <person name="Obornik M."/>
            <person name="Reyes-Prieto A."/>
            <person name="Armbrust E.V."/>
            <person name="Aves S.J."/>
            <person name="Beiko R.G."/>
            <person name="Coutinho P."/>
            <person name="Dacks J.B."/>
            <person name="Durnford D.G."/>
            <person name="Fast N.M."/>
            <person name="Green B.R."/>
            <person name="Grisdale C.J."/>
            <person name="Hempel F."/>
            <person name="Henrissat B."/>
            <person name="Hoppner M.P."/>
            <person name="Ishida K."/>
            <person name="Kim E."/>
            <person name="Koreny L."/>
            <person name="Kroth P.G."/>
            <person name="Liu Y."/>
            <person name="Malik S.B."/>
            <person name="Maier U.G."/>
            <person name="McRose D."/>
            <person name="Mock T."/>
            <person name="Neilson J.A."/>
            <person name="Onodera N.T."/>
            <person name="Poole A.M."/>
            <person name="Pritham E.J."/>
            <person name="Richards T.A."/>
            <person name="Rocap G."/>
            <person name="Roy S.W."/>
            <person name="Sarai C."/>
            <person name="Schaack S."/>
            <person name="Shirato S."/>
            <person name="Slamovits C.H."/>
            <person name="Spencer D.F."/>
            <person name="Suzuki S."/>
            <person name="Worden A.Z."/>
            <person name="Zauner S."/>
            <person name="Barry K."/>
            <person name="Bell C."/>
            <person name="Bharti A.K."/>
            <person name="Crow J.A."/>
            <person name="Grimwood J."/>
            <person name="Kramer R."/>
            <person name="Lindquist E."/>
            <person name="Lucas S."/>
            <person name="Salamov A."/>
            <person name="McFadden G.I."/>
            <person name="Lane C.E."/>
            <person name="Keeling P.J."/>
            <person name="Gray M.W."/>
            <person name="Grigoriev I.V."/>
            <person name="Archibald J.M."/>
        </authorList>
    </citation>
    <scope>NUCLEOTIDE SEQUENCE</scope>
    <source>
        <strain evidence="1 3">CCMP2712</strain>
    </source>
</reference>
<reference evidence="3" key="2">
    <citation type="submission" date="2012-11" db="EMBL/GenBank/DDBJ databases">
        <authorList>
            <person name="Kuo A."/>
            <person name="Curtis B.A."/>
            <person name="Tanifuji G."/>
            <person name="Burki F."/>
            <person name="Gruber A."/>
            <person name="Irimia M."/>
            <person name="Maruyama S."/>
            <person name="Arias M.C."/>
            <person name="Ball S.G."/>
            <person name="Gile G.H."/>
            <person name="Hirakawa Y."/>
            <person name="Hopkins J.F."/>
            <person name="Rensing S.A."/>
            <person name="Schmutz J."/>
            <person name="Symeonidi A."/>
            <person name="Elias M."/>
            <person name="Eveleigh R.J."/>
            <person name="Herman E.K."/>
            <person name="Klute M.J."/>
            <person name="Nakayama T."/>
            <person name="Obornik M."/>
            <person name="Reyes-Prieto A."/>
            <person name="Armbrust E.V."/>
            <person name="Aves S.J."/>
            <person name="Beiko R.G."/>
            <person name="Coutinho P."/>
            <person name="Dacks J.B."/>
            <person name="Durnford D.G."/>
            <person name="Fast N.M."/>
            <person name="Green B.R."/>
            <person name="Grisdale C."/>
            <person name="Hempe F."/>
            <person name="Henrissat B."/>
            <person name="Hoppner M.P."/>
            <person name="Ishida K.-I."/>
            <person name="Kim E."/>
            <person name="Koreny L."/>
            <person name="Kroth P.G."/>
            <person name="Liu Y."/>
            <person name="Malik S.-B."/>
            <person name="Maier U.G."/>
            <person name="McRose D."/>
            <person name="Mock T."/>
            <person name="Neilson J.A."/>
            <person name="Onodera N.T."/>
            <person name="Poole A.M."/>
            <person name="Pritham E.J."/>
            <person name="Richards T.A."/>
            <person name="Rocap G."/>
            <person name="Roy S.W."/>
            <person name="Sarai C."/>
            <person name="Schaack S."/>
            <person name="Shirato S."/>
            <person name="Slamovits C.H."/>
            <person name="Spencer D.F."/>
            <person name="Suzuki S."/>
            <person name="Worden A.Z."/>
            <person name="Zauner S."/>
            <person name="Barry K."/>
            <person name="Bell C."/>
            <person name="Bharti A.K."/>
            <person name="Crow J.A."/>
            <person name="Grimwood J."/>
            <person name="Kramer R."/>
            <person name="Lindquist E."/>
            <person name="Lucas S."/>
            <person name="Salamov A."/>
            <person name="McFadden G.I."/>
            <person name="Lane C.E."/>
            <person name="Keeling P.J."/>
            <person name="Gray M.W."/>
            <person name="Grigoriev I.V."/>
            <person name="Archibald J.M."/>
        </authorList>
    </citation>
    <scope>NUCLEOTIDE SEQUENCE</scope>
    <source>
        <strain evidence="3">CCMP2712</strain>
    </source>
</reference>
<dbReference type="eggNOG" id="ENOG502QWSX">
    <property type="taxonomic scope" value="Eukaryota"/>
</dbReference>
<evidence type="ECO:0000313" key="1">
    <source>
        <dbReference type="EMBL" id="EKX34779.1"/>
    </source>
</evidence>
<keyword evidence="3" id="KW-1185">Reference proteome</keyword>
<gene>
    <name evidence="1" type="ORF">GUITHDRAFT_119090</name>
</gene>
<organism evidence="1">
    <name type="scientific">Guillardia theta (strain CCMP2712)</name>
    <name type="common">Cryptophyte</name>
    <dbReference type="NCBI Taxonomy" id="905079"/>
    <lineage>
        <taxon>Eukaryota</taxon>
        <taxon>Cryptophyceae</taxon>
        <taxon>Pyrenomonadales</taxon>
        <taxon>Geminigeraceae</taxon>
        <taxon>Guillardia</taxon>
    </lineage>
</organism>
<dbReference type="PaxDb" id="55529-EKX34779"/>
<protein>
    <submittedName>
        <fullName evidence="1 2">Uncharacterized protein</fullName>
    </submittedName>
</protein>
<dbReference type="EMBL" id="JH993103">
    <property type="protein sequence ID" value="EKX34779.1"/>
    <property type="molecule type" value="Genomic_DNA"/>
</dbReference>
<accession>L1IFW5</accession>
<dbReference type="KEGG" id="gtt:GUITHDRAFT_119090"/>